<proteinExistence type="predicted"/>
<name>A0A6J5M4E9_9CAUD</name>
<reference evidence="1" key="1">
    <citation type="submission" date="2020-04" db="EMBL/GenBank/DDBJ databases">
        <authorList>
            <person name="Chiriac C."/>
            <person name="Salcher M."/>
            <person name="Ghai R."/>
            <person name="Kavagutti S V."/>
        </authorList>
    </citation>
    <scope>NUCLEOTIDE SEQUENCE</scope>
</reference>
<sequence>MASNLWKVTLYAATTDTATSAYDTVPTSTIAALGVTYAYTAASFYITAPRATWSIESSSLQDISGARRGTSTRRRVFAVDSFPFAYNNGAGDQDIDVIDQLAGIIDSRAFLWARFEGGSRTWPSTSGTAHPVVVTEWGEESNDDAGTRRLSVNFEHRFNT</sequence>
<dbReference type="EMBL" id="LR796398">
    <property type="protein sequence ID" value="CAB4141855.1"/>
    <property type="molecule type" value="Genomic_DNA"/>
</dbReference>
<protein>
    <submittedName>
        <fullName evidence="1">Uncharacterized protein</fullName>
    </submittedName>
</protein>
<gene>
    <name evidence="1" type="ORF">UFOVP422_29</name>
</gene>
<evidence type="ECO:0000313" key="1">
    <source>
        <dbReference type="EMBL" id="CAB4141855.1"/>
    </source>
</evidence>
<accession>A0A6J5M4E9</accession>
<organism evidence="1">
    <name type="scientific">uncultured Caudovirales phage</name>
    <dbReference type="NCBI Taxonomy" id="2100421"/>
    <lineage>
        <taxon>Viruses</taxon>
        <taxon>Duplodnaviria</taxon>
        <taxon>Heunggongvirae</taxon>
        <taxon>Uroviricota</taxon>
        <taxon>Caudoviricetes</taxon>
        <taxon>Peduoviridae</taxon>
        <taxon>Maltschvirus</taxon>
        <taxon>Maltschvirus maltsch</taxon>
    </lineage>
</organism>